<sequence>MSNPYVELEREKLRIEGWLAEITYKTGFSFHVDSFGEFLSLSVRIRATDIDPLTEAVVVDNVAFGWFGDNTVMPGREFFMMRVRDGLREIEYRRIHRHMFALGVPVYEIDGKYRQGAIA</sequence>
<evidence type="ECO:0000313" key="1">
    <source>
        <dbReference type="EMBL" id="QOL00357.1"/>
    </source>
</evidence>
<dbReference type="EMBL" id="MW000467">
    <property type="protein sequence ID" value="QOL00357.1"/>
    <property type="molecule type" value="Genomic_DNA"/>
</dbReference>
<organism evidence="1">
    <name type="scientific">uncultured organism</name>
    <dbReference type="NCBI Taxonomy" id="155900"/>
    <lineage>
        <taxon>unclassified sequences</taxon>
        <taxon>environmental samples</taxon>
    </lineage>
</organism>
<accession>A0A7L9QD00</accession>
<reference evidence="1" key="1">
    <citation type="submission" date="2020-09" db="EMBL/GenBank/DDBJ databases">
        <title>A new high-throughput screening method to detect antimicrobial volatiles from metagenomic clone libraries.</title>
        <authorList>
            <person name="Stocker F."/>
            <person name="Obermeier M."/>
            <person name="Resch K."/>
            <person name="Berg G."/>
            <person name="Mueller Bogota C.A."/>
        </authorList>
    </citation>
    <scope>NUCLEOTIDE SEQUENCE</scope>
</reference>
<dbReference type="AlphaFoldDB" id="A0A7L9QD00"/>
<name>A0A7L9QD00_9ZZZZ</name>
<proteinExistence type="predicted"/>
<protein>
    <submittedName>
        <fullName evidence="1">Uncharacterized protein</fullName>
    </submittedName>
</protein>